<dbReference type="GO" id="GO:0009664">
    <property type="term" value="P:plant-type cell wall organization"/>
    <property type="evidence" value="ECO:0007669"/>
    <property type="project" value="InterPro"/>
</dbReference>
<feature type="chain" id="PRO_5027154396" description="Expansin" evidence="7">
    <location>
        <begin position="24"/>
        <end position="261"/>
    </location>
</feature>
<dbReference type="GO" id="GO:0005576">
    <property type="term" value="C:extracellular region"/>
    <property type="evidence" value="ECO:0007669"/>
    <property type="project" value="InterPro"/>
</dbReference>
<keyword evidence="6 7" id="KW-0961">Cell wall biogenesis/degradation</keyword>
<dbReference type="GO" id="GO:0016020">
    <property type="term" value="C:membrane"/>
    <property type="evidence" value="ECO:0007669"/>
    <property type="project" value="UniProtKB-SubCell"/>
</dbReference>
<feature type="signal peptide" evidence="7">
    <location>
        <begin position="1"/>
        <end position="23"/>
    </location>
</feature>
<dbReference type="GO" id="GO:0009653">
    <property type="term" value="P:anatomical structure morphogenesis"/>
    <property type="evidence" value="ECO:0007669"/>
    <property type="project" value="UniProtKB-ARBA"/>
</dbReference>
<evidence type="ECO:0000259" key="9">
    <source>
        <dbReference type="PROSITE" id="PS50843"/>
    </source>
</evidence>
<dbReference type="Pfam" id="PF01357">
    <property type="entry name" value="Expansin_C"/>
    <property type="match status" value="1"/>
</dbReference>
<name>A0A6J1CTG4_MOMCH</name>
<gene>
    <name evidence="11" type="primary">LOC111014136</name>
</gene>
<comment type="function">
    <text evidence="7">Causes loosening and extension of plant cell walls by disrupting non-covalent bonding between cellulose microfibrils and matrix glucans. No enzymatic activity has been found.</text>
</comment>
<evidence type="ECO:0000256" key="6">
    <source>
        <dbReference type="ARBA" id="ARBA00023316"/>
    </source>
</evidence>
<dbReference type="AlphaFoldDB" id="A0A6J1CTG4"/>
<feature type="domain" description="Expansin-like CBD" evidence="9">
    <location>
        <begin position="178"/>
        <end position="257"/>
    </location>
</feature>
<dbReference type="InterPro" id="IPR036908">
    <property type="entry name" value="RlpA-like_sf"/>
</dbReference>
<dbReference type="RefSeq" id="XP_022144456.1">
    <property type="nucleotide sequence ID" value="XM_022288764.1"/>
</dbReference>
<dbReference type="OrthoDB" id="5823761at2759"/>
<dbReference type="InterPro" id="IPR009009">
    <property type="entry name" value="RlpA-like_DPBB"/>
</dbReference>
<dbReference type="SUPFAM" id="SSF49590">
    <property type="entry name" value="PHL pollen allergen"/>
    <property type="match status" value="1"/>
</dbReference>
<comment type="subcellular location">
    <subcellularLocation>
        <location evidence="7">Secreted</location>
        <location evidence="7">Cell wall</location>
    </subcellularLocation>
    <subcellularLocation>
        <location evidence="7">Membrane</location>
        <topology evidence="7">Peripheral membrane protein</topology>
    </subcellularLocation>
</comment>
<dbReference type="PANTHER" id="PTHR31867">
    <property type="entry name" value="EXPANSIN-A15"/>
    <property type="match status" value="1"/>
</dbReference>
<accession>A0A6J1CTG4</accession>
<keyword evidence="10" id="KW-1185">Reference proteome</keyword>
<keyword evidence="2 7" id="KW-0134">Cell wall</keyword>
<dbReference type="PRINTS" id="PR01225">
    <property type="entry name" value="EXPANSNFAMLY"/>
</dbReference>
<sequence>MANPSNNLLLCLPFLAIFVQAMGSRLVPLGYQSIDTTWYDGRATFYGDMSGAETMQGACGYGNLFEQGYGLRTAALSTALFNNGAACGACFEIRCVDAPQSCIPRAGSIKITATNFCPPNYTKTHDIWCNPPQRHFDLSQYMFTRIARYRAGVIPVSYRRIPCWKRCGVKFKLAGNPYWLLVLVFNVGGAGDVADVKIRGSGGEWVQMRRNWGQNWATGERLVGRSLSFRVTTSDSKTIQLDGVVPGDWRFGQTFEGRANF</sequence>
<dbReference type="CDD" id="cd22274">
    <property type="entry name" value="DPBB_EXPA_N"/>
    <property type="match status" value="1"/>
</dbReference>
<protein>
    <recommendedName>
        <fullName evidence="7">Expansin</fullName>
    </recommendedName>
</protein>
<dbReference type="Pfam" id="PF03330">
    <property type="entry name" value="DPBB_1"/>
    <property type="match status" value="1"/>
</dbReference>
<evidence type="ECO:0000256" key="3">
    <source>
        <dbReference type="ARBA" id="ARBA00022525"/>
    </source>
</evidence>
<keyword evidence="4 7" id="KW-0732">Signal</keyword>
<reference evidence="11" key="1">
    <citation type="submission" date="2025-08" db="UniProtKB">
        <authorList>
            <consortium name="RefSeq"/>
        </authorList>
    </citation>
    <scope>IDENTIFICATION</scope>
    <source>
        <strain evidence="11">OHB3-1</strain>
    </source>
</reference>
<dbReference type="SUPFAM" id="SSF50685">
    <property type="entry name" value="Barwin-like endoglucanases"/>
    <property type="match status" value="1"/>
</dbReference>
<dbReference type="Proteomes" id="UP000504603">
    <property type="component" value="Unplaced"/>
</dbReference>
<dbReference type="PROSITE" id="PS50842">
    <property type="entry name" value="EXPANSIN_EG45"/>
    <property type="match status" value="1"/>
</dbReference>
<dbReference type="Gene3D" id="2.60.40.760">
    <property type="entry name" value="Expansin, cellulose-binding-like domain"/>
    <property type="match status" value="1"/>
</dbReference>
<dbReference type="PROSITE" id="PS50843">
    <property type="entry name" value="EXPANSIN_CBD"/>
    <property type="match status" value="1"/>
</dbReference>
<evidence type="ECO:0000256" key="2">
    <source>
        <dbReference type="ARBA" id="ARBA00022512"/>
    </source>
</evidence>
<dbReference type="InterPro" id="IPR007118">
    <property type="entry name" value="Expan_Lol_pI"/>
</dbReference>
<dbReference type="PRINTS" id="PR01226">
    <property type="entry name" value="EXPANSIN"/>
</dbReference>
<dbReference type="InterPro" id="IPR007112">
    <property type="entry name" value="Expansin/allergen_DPBB_dom"/>
</dbReference>
<comment type="similarity">
    <text evidence="1 7">Belongs to the expansin family. Expansin A subfamily.</text>
</comment>
<evidence type="ECO:0000259" key="8">
    <source>
        <dbReference type="PROSITE" id="PS50842"/>
    </source>
</evidence>
<feature type="domain" description="Expansin-like EG45" evidence="8">
    <location>
        <begin position="56"/>
        <end position="168"/>
    </location>
</feature>
<dbReference type="InterPro" id="IPR007117">
    <property type="entry name" value="Expansin_CBD"/>
</dbReference>
<organism evidence="10 11">
    <name type="scientific">Momordica charantia</name>
    <name type="common">Bitter gourd</name>
    <name type="synonym">Balsam pear</name>
    <dbReference type="NCBI Taxonomy" id="3673"/>
    <lineage>
        <taxon>Eukaryota</taxon>
        <taxon>Viridiplantae</taxon>
        <taxon>Streptophyta</taxon>
        <taxon>Embryophyta</taxon>
        <taxon>Tracheophyta</taxon>
        <taxon>Spermatophyta</taxon>
        <taxon>Magnoliopsida</taxon>
        <taxon>eudicotyledons</taxon>
        <taxon>Gunneridae</taxon>
        <taxon>Pentapetalae</taxon>
        <taxon>rosids</taxon>
        <taxon>fabids</taxon>
        <taxon>Cucurbitales</taxon>
        <taxon>Cucurbitaceae</taxon>
        <taxon>Momordiceae</taxon>
        <taxon>Momordica</taxon>
    </lineage>
</organism>
<evidence type="ECO:0000256" key="4">
    <source>
        <dbReference type="ARBA" id="ARBA00022729"/>
    </source>
</evidence>
<dbReference type="InterPro" id="IPR036749">
    <property type="entry name" value="Expansin_CBD_sf"/>
</dbReference>
<dbReference type="KEGG" id="mcha:111014136"/>
<dbReference type="InterPro" id="IPR002963">
    <property type="entry name" value="Expansin"/>
</dbReference>
<evidence type="ECO:0000256" key="1">
    <source>
        <dbReference type="ARBA" id="ARBA00005392"/>
    </source>
</evidence>
<evidence type="ECO:0000256" key="5">
    <source>
        <dbReference type="ARBA" id="ARBA00023136"/>
    </source>
</evidence>
<proteinExistence type="inferred from homology"/>
<evidence type="ECO:0000313" key="11">
    <source>
        <dbReference type="RefSeq" id="XP_022144456.1"/>
    </source>
</evidence>
<evidence type="ECO:0000256" key="7">
    <source>
        <dbReference type="RuleBase" id="RU365023"/>
    </source>
</evidence>
<keyword evidence="3 7" id="KW-0964">Secreted</keyword>
<dbReference type="GeneID" id="111014136"/>
<evidence type="ECO:0000313" key="10">
    <source>
        <dbReference type="Proteomes" id="UP000504603"/>
    </source>
</evidence>
<keyword evidence="5" id="KW-0472">Membrane</keyword>
<dbReference type="Gene3D" id="2.40.40.10">
    <property type="entry name" value="RlpA-like domain"/>
    <property type="match status" value="1"/>
</dbReference>
<dbReference type="SMART" id="SM00837">
    <property type="entry name" value="DPBB_1"/>
    <property type="match status" value="1"/>
</dbReference>